<feature type="active site" description="Proton acceptor" evidence="9">
    <location>
        <position position="49"/>
    </location>
</feature>
<dbReference type="InterPro" id="IPR018204">
    <property type="entry name" value="Trp_synthase_alpha_AS"/>
</dbReference>
<keyword evidence="6 9" id="KW-0057">Aromatic amino acid biosynthesis</keyword>
<comment type="pathway">
    <text evidence="2 9">Amino-acid biosynthesis; L-tryptophan biosynthesis; L-tryptophan from chorismate: step 5/5.</text>
</comment>
<dbReference type="PANTHER" id="PTHR43406:SF1">
    <property type="entry name" value="TRYPTOPHAN SYNTHASE ALPHA CHAIN, CHLOROPLASTIC"/>
    <property type="match status" value="1"/>
</dbReference>
<dbReference type="RefSeq" id="WP_090266140.1">
    <property type="nucleotide sequence ID" value="NZ_AP023321.1"/>
</dbReference>
<dbReference type="NCBIfam" id="TIGR00262">
    <property type="entry name" value="trpA"/>
    <property type="match status" value="1"/>
</dbReference>
<evidence type="ECO:0000313" key="11">
    <source>
        <dbReference type="EMBL" id="BCI61384.1"/>
    </source>
</evidence>
<dbReference type="PANTHER" id="PTHR43406">
    <property type="entry name" value="TRYPTOPHAN SYNTHASE, ALPHA CHAIN"/>
    <property type="match status" value="1"/>
</dbReference>
<keyword evidence="7 9" id="KW-0456">Lyase</keyword>
<feature type="active site" description="Proton acceptor" evidence="9">
    <location>
        <position position="60"/>
    </location>
</feature>
<dbReference type="InterPro" id="IPR013785">
    <property type="entry name" value="Aldolase_TIM"/>
</dbReference>
<reference evidence="12" key="1">
    <citation type="submission" date="2020-07" db="EMBL/GenBank/DDBJ databases">
        <title>Complete genome sequencing of Clostridia bacterium strain 12CBH8.</title>
        <authorList>
            <person name="Sakamoto M."/>
            <person name="Murakami T."/>
            <person name="Mori H."/>
        </authorList>
    </citation>
    <scope>NUCLEOTIDE SEQUENCE [LARGE SCALE GENOMIC DNA]</scope>
    <source>
        <strain evidence="12">12CBH8</strain>
    </source>
</reference>
<evidence type="ECO:0000256" key="8">
    <source>
        <dbReference type="ARBA" id="ARBA00049047"/>
    </source>
</evidence>
<evidence type="ECO:0000256" key="10">
    <source>
        <dbReference type="RuleBase" id="RU003662"/>
    </source>
</evidence>
<keyword evidence="4 9" id="KW-0028">Amino-acid biosynthesis</keyword>
<dbReference type="AlphaFoldDB" id="A0A7I8D9V6"/>
<dbReference type="CDD" id="cd04724">
    <property type="entry name" value="Tryptophan_synthase_alpha"/>
    <property type="match status" value="1"/>
</dbReference>
<evidence type="ECO:0000256" key="2">
    <source>
        <dbReference type="ARBA" id="ARBA00004733"/>
    </source>
</evidence>
<dbReference type="GO" id="GO:0004834">
    <property type="term" value="F:tryptophan synthase activity"/>
    <property type="evidence" value="ECO:0007669"/>
    <property type="project" value="UniProtKB-UniRule"/>
</dbReference>
<proteinExistence type="inferred from homology"/>
<dbReference type="GO" id="GO:0005829">
    <property type="term" value="C:cytosol"/>
    <property type="evidence" value="ECO:0007669"/>
    <property type="project" value="TreeGrafter"/>
</dbReference>
<dbReference type="EC" id="4.2.1.20" evidence="9"/>
<gene>
    <name evidence="9 11" type="primary">trpA</name>
    <name evidence="11" type="ORF">C12CBH8_20230</name>
</gene>
<comment type="subunit">
    <text evidence="3 9">Tetramer of two alpha and two beta chains.</text>
</comment>
<dbReference type="SUPFAM" id="SSF51366">
    <property type="entry name" value="Ribulose-phoshate binding barrel"/>
    <property type="match status" value="1"/>
</dbReference>
<name>A0A7I8D9V6_9FIRM</name>
<dbReference type="HAMAP" id="MF_00131">
    <property type="entry name" value="Trp_synth_alpha"/>
    <property type="match status" value="1"/>
</dbReference>
<dbReference type="EMBL" id="AP023321">
    <property type="protein sequence ID" value="BCI61384.1"/>
    <property type="molecule type" value="Genomic_DNA"/>
</dbReference>
<organism evidence="11 12">
    <name type="scientific">Solibaculum mannosilyticum</name>
    <dbReference type="NCBI Taxonomy" id="2780922"/>
    <lineage>
        <taxon>Bacteria</taxon>
        <taxon>Bacillati</taxon>
        <taxon>Bacillota</taxon>
        <taxon>Clostridia</taxon>
        <taxon>Eubacteriales</taxon>
        <taxon>Oscillospiraceae</taxon>
        <taxon>Solibaculum</taxon>
    </lineage>
</organism>
<dbReference type="InterPro" id="IPR002028">
    <property type="entry name" value="Trp_synthase_suA"/>
</dbReference>
<dbReference type="KEGG" id="sman:C12CBH8_20230"/>
<evidence type="ECO:0000256" key="7">
    <source>
        <dbReference type="ARBA" id="ARBA00023239"/>
    </source>
</evidence>
<comment type="similarity">
    <text evidence="9 10">Belongs to the TrpA family.</text>
</comment>
<evidence type="ECO:0000256" key="5">
    <source>
        <dbReference type="ARBA" id="ARBA00022822"/>
    </source>
</evidence>
<evidence type="ECO:0000256" key="1">
    <source>
        <dbReference type="ARBA" id="ARBA00003365"/>
    </source>
</evidence>
<evidence type="ECO:0000256" key="6">
    <source>
        <dbReference type="ARBA" id="ARBA00023141"/>
    </source>
</evidence>
<keyword evidence="5 9" id="KW-0822">Tryptophan biosynthesis</keyword>
<dbReference type="Gene3D" id="3.20.20.70">
    <property type="entry name" value="Aldolase class I"/>
    <property type="match status" value="1"/>
</dbReference>
<evidence type="ECO:0000256" key="4">
    <source>
        <dbReference type="ARBA" id="ARBA00022605"/>
    </source>
</evidence>
<evidence type="ECO:0000256" key="9">
    <source>
        <dbReference type="HAMAP-Rule" id="MF_00131"/>
    </source>
</evidence>
<evidence type="ECO:0000313" key="12">
    <source>
        <dbReference type="Proteomes" id="UP000593890"/>
    </source>
</evidence>
<comment type="catalytic activity">
    <reaction evidence="8 9">
        <text>(1S,2R)-1-C-(indol-3-yl)glycerol 3-phosphate + L-serine = D-glyceraldehyde 3-phosphate + L-tryptophan + H2O</text>
        <dbReference type="Rhea" id="RHEA:10532"/>
        <dbReference type="ChEBI" id="CHEBI:15377"/>
        <dbReference type="ChEBI" id="CHEBI:33384"/>
        <dbReference type="ChEBI" id="CHEBI:57912"/>
        <dbReference type="ChEBI" id="CHEBI:58866"/>
        <dbReference type="ChEBI" id="CHEBI:59776"/>
        <dbReference type="EC" id="4.2.1.20"/>
    </reaction>
</comment>
<dbReference type="FunFam" id="3.20.20.70:FF:000037">
    <property type="entry name" value="Tryptophan synthase alpha chain"/>
    <property type="match status" value="1"/>
</dbReference>
<accession>A0A7I8D9V6</accession>
<dbReference type="Pfam" id="PF00290">
    <property type="entry name" value="Trp_syntA"/>
    <property type="match status" value="1"/>
</dbReference>
<dbReference type="InterPro" id="IPR011060">
    <property type="entry name" value="RibuloseP-bd_barrel"/>
</dbReference>
<sequence>MNRIDCTFQRLKEQKKKAFITFVAAGDPDLDTTKRLILEMEKNGADMVELGVPFTDPMAEGIVIQKANIRALEHDICLESIMDMVKELRKETQIPLIYLLYYNSVLSFGVEKFFDQCKEVGIDAVIIPDLPIEESDEIAPYAEKTGVYHISMVAPTSEERLQMVTKNAKGFVYCVSSMGVTGMREHITTNLERYFEPIDRICHLPKCLGFGISTPEQASLVKQYCDGLIVGSAIVNQIGIHDTPDEKVKAVGELVHSLREAI</sequence>
<dbReference type="PROSITE" id="PS00167">
    <property type="entry name" value="TRP_SYNTHASE_ALPHA"/>
    <property type="match status" value="1"/>
</dbReference>
<evidence type="ECO:0000256" key="3">
    <source>
        <dbReference type="ARBA" id="ARBA00011270"/>
    </source>
</evidence>
<comment type="function">
    <text evidence="1 9">The alpha subunit is responsible for the aldol cleavage of indoleglycerol phosphate to indole and glyceraldehyde 3-phosphate.</text>
</comment>
<dbReference type="Proteomes" id="UP000593890">
    <property type="component" value="Chromosome"/>
</dbReference>
<keyword evidence="12" id="KW-1185">Reference proteome</keyword>
<dbReference type="UniPathway" id="UPA00035">
    <property type="reaction ID" value="UER00044"/>
</dbReference>
<protein>
    <recommendedName>
        <fullName evidence="9">Tryptophan synthase alpha chain</fullName>
        <ecNumber evidence="9">4.2.1.20</ecNumber>
    </recommendedName>
</protein>